<dbReference type="GO" id="GO:0045493">
    <property type="term" value="P:xylan catabolic process"/>
    <property type="evidence" value="ECO:0007669"/>
    <property type="project" value="UniProtKB-KW"/>
</dbReference>
<feature type="compositionally biased region" description="Low complexity" evidence="10">
    <location>
        <begin position="390"/>
        <end position="416"/>
    </location>
</feature>
<evidence type="ECO:0000313" key="13">
    <source>
        <dbReference type="Proteomes" id="UP000693981"/>
    </source>
</evidence>
<evidence type="ECO:0000256" key="4">
    <source>
        <dbReference type="ARBA" id="ARBA00022651"/>
    </source>
</evidence>
<dbReference type="PROSITE" id="PS51760">
    <property type="entry name" value="GH10_2"/>
    <property type="match status" value="1"/>
</dbReference>
<dbReference type="GO" id="GO:0031176">
    <property type="term" value="F:endo-1,4-beta-xylanase activity"/>
    <property type="evidence" value="ECO:0007669"/>
    <property type="project" value="UniProtKB-EC"/>
</dbReference>
<dbReference type="EMBL" id="JAGDFL010000205">
    <property type="protein sequence ID" value="KAG7395460.1"/>
    <property type="molecule type" value="Genomic_DNA"/>
</dbReference>
<evidence type="ECO:0000259" key="11">
    <source>
        <dbReference type="PROSITE" id="PS51760"/>
    </source>
</evidence>
<dbReference type="Pfam" id="PF00331">
    <property type="entry name" value="Glyco_hydro_10"/>
    <property type="match status" value="1"/>
</dbReference>
<keyword evidence="9" id="KW-0624">Polysaccharide degradation</keyword>
<protein>
    <recommendedName>
        <fullName evidence="3">endo-1,4-beta-xylanase</fullName>
        <ecNumber evidence="3">3.2.1.8</ecNumber>
    </recommendedName>
</protein>
<dbReference type="InterPro" id="IPR044846">
    <property type="entry name" value="GH10"/>
</dbReference>
<evidence type="ECO:0000256" key="1">
    <source>
        <dbReference type="ARBA" id="ARBA00000681"/>
    </source>
</evidence>
<keyword evidence="5" id="KW-0732">Signal</keyword>
<keyword evidence="13" id="KW-1185">Reference proteome</keyword>
<name>A0A8T1WUY0_9STRA</name>
<dbReference type="SMART" id="SM00633">
    <property type="entry name" value="Glyco_10"/>
    <property type="match status" value="1"/>
</dbReference>
<evidence type="ECO:0000256" key="7">
    <source>
        <dbReference type="ARBA" id="ARBA00023277"/>
    </source>
</evidence>
<dbReference type="OrthoDB" id="3055998at2759"/>
<keyword evidence="4" id="KW-0858">Xylan degradation</keyword>
<feature type="compositionally biased region" description="Low complexity" evidence="10">
    <location>
        <begin position="351"/>
        <end position="380"/>
    </location>
</feature>
<reference evidence="12" key="1">
    <citation type="submission" date="2021-02" db="EMBL/GenBank/DDBJ databases">
        <authorList>
            <person name="Palmer J.M."/>
        </authorList>
    </citation>
    <scope>NUCLEOTIDE SEQUENCE</scope>
    <source>
        <strain evidence="12">SCRP23</strain>
    </source>
</reference>
<evidence type="ECO:0000313" key="12">
    <source>
        <dbReference type="EMBL" id="KAG7395460.1"/>
    </source>
</evidence>
<dbReference type="PANTHER" id="PTHR31490:SF88">
    <property type="entry name" value="BETA-XYLANASE"/>
    <property type="match status" value="1"/>
</dbReference>
<evidence type="ECO:0000256" key="6">
    <source>
        <dbReference type="ARBA" id="ARBA00022801"/>
    </source>
</evidence>
<dbReference type="EC" id="3.2.1.8" evidence="3"/>
<feature type="compositionally biased region" description="Basic residues" evidence="10">
    <location>
        <begin position="471"/>
        <end position="480"/>
    </location>
</feature>
<feature type="domain" description="GH10" evidence="11">
    <location>
        <begin position="29"/>
        <end position="347"/>
    </location>
</feature>
<keyword evidence="8" id="KW-0326">Glycosidase</keyword>
<keyword evidence="7" id="KW-0119">Carbohydrate metabolism</keyword>
<dbReference type="AlphaFoldDB" id="A0A8T1WUY0"/>
<proteinExistence type="inferred from homology"/>
<comment type="similarity">
    <text evidence="2">Belongs to the glycosyl hydrolase 10 (cellulase F) family.</text>
</comment>
<dbReference type="Proteomes" id="UP000693981">
    <property type="component" value="Unassembled WGS sequence"/>
</dbReference>
<keyword evidence="6" id="KW-0378">Hydrolase</keyword>
<accession>A0A8T1WUY0</accession>
<evidence type="ECO:0000256" key="3">
    <source>
        <dbReference type="ARBA" id="ARBA00012590"/>
    </source>
</evidence>
<sequence length="480" mass="50595">MIRALAFAVGVSSFGVANGDITKSTYTGTSGLHDLAKASGKYFGTAADSDISDSFCLKTLENVNDFGMITPGNAMKWDSTEPTQGTFKYTTADKIVAIANSSNAQVRCHTLLWHQQIPTWVQSLEKVELLSALENHITEVMTHFGDTCYAWDVANEVMGDDANYRSSFWYTKTGTDYISTAFKTANKVKKALGLKTKLYYNDYNTNTVNAKSTAVLKMVQGLLDDGITVDGVGFQSHSKYTDTETAADLVKNLERFTALGLDVAYTELDVSSSSTSPSAAEQEQQKKVYTNVISACQQVKACVGVTIWGYSDAYTWLTNQAPLPWYQPGGKNTALVRKSLYDGIAEGWGSGSTVTSSTASSTIGNEATETSSETEASAESASEEQDDSATKTSSQTGTTTSSSTGTTTSSATGDSASGDEDTGTSDVTDTSSSTGASTTSSNTGTTTTSSSTGTTTSSSTGTGTGATPSCSRRRRLGGKE</sequence>
<comment type="catalytic activity">
    <reaction evidence="1">
        <text>Endohydrolysis of (1-&gt;4)-beta-D-xylosidic linkages in xylans.</text>
        <dbReference type="EC" id="3.2.1.8"/>
    </reaction>
</comment>
<feature type="compositionally biased region" description="Low complexity" evidence="10">
    <location>
        <begin position="424"/>
        <end position="467"/>
    </location>
</feature>
<gene>
    <name evidence="12" type="ORF">PHYBOEH_003723</name>
</gene>
<evidence type="ECO:0000256" key="9">
    <source>
        <dbReference type="ARBA" id="ARBA00023326"/>
    </source>
</evidence>
<evidence type="ECO:0000256" key="8">
    <source>
        <dbReference type="ARBA" id="ARBA00023295"/>
    </source>
</evidence>
<evidence type="ECO:0000256" key="2">
    <source>
        <dbReference type="ARBA" id="ARBA00007495"/>
    </source>
</evidence>
<evidence type="ECO:0000256" key="10">
    <source>
        <dbReference type="SAM" id="MobiDB-lite"/>
    </source>
</evidence>
<evidence type="ECO:0000256" key="5">
    <source>
        <dbReference type="ARBA" id="ARBA00022729"/>
    </source>
</evidence>
<comment type="caution">
    <text evidence="12">The sequence shown here is derived from an EMBL/GenBank/DDBJ whole genome shotgun (WGS) entry which is preliminary data.</text>
</comment>
<dbReference type="InterPro" id="IPR001000">
    <property type="entry name" value="GH10_dom"/>
</dbReference>
<dbReference type="PANTHER" id="PTHR31490">
    <property type="entry name" value="GLYCOSYL HYDROLASE"/>
    <property type="match status" value="1"/>
</dbReference>
<feature type="region of interest" description="Disordered" evidence="10">
    <location>
        <begin position="350"/>
        <end position="480"/>
    </location>
</feature>
<organism evidence="12 13">
    <name type="scientific">Phytophthora boehmeriae</name>
    <dbReference type="NCBI Taxonomy" id="109152"/>
    <lineage>
        <taxon>Eukaryota</taxon>
        <taxon>Sar</taxon>
        <taxon>Stramenopiles</taxon>
        <taxon>Oomycota</taxon>
        <taxon>Peronosporomycetes</taxon>
        <taxon>Peronosporales</taxon>
        <taxon>Peronosporaceae</taxon>
        <taxon>Phytophthora</taxon>
    </lineage>
</organism>